<evidence type="ECO:0000256" key="1">
    <source>
        <dbReference type="ARBA" id="ARBA00022722"/>
    </source>
</evidence>
<evidence type="ECO:0000256" key="12">
    <source>
        <dbReference type="ARBA" id="ARBA00048988"/>
    </source>
</evidence>
<dbReference type="Proteomes" id="UP000809829">
    <property type="component" value="Unassembled WGS sequence"/>
</dbReference>
<dbReference type="InterPro" id="IPR014017">
    <property type="entry name" value="DNA_helicase_UvrD-like_C"/>
</dbReference>
<evidence type="ECO:0000313" key="18">
    <source>
        <dbReference type="Proteomes" id="UP000809829"/>
    </source>
</evidence>
<dbReference type="GO" id="GO:0003678">
    <property type="term" value="F:DNA helicase activity"/>
    <property type="evidence" value="ECO:0007669"/>
    <property type="project" value="UniProtKB-EC"/>
</dbReference>
<evidence type="ECO:0000256" key="11">
    <source>
        <dbReference type="ARBA" id="ARBA00034617"/>
    </source>
</evidence>
<evidence type="ECO:0000256" key="3">
    <source>
        <dbReference type="ARBA" id="ARBA00022763"/>
    </source>
</evidence>
<dbReference type="InterPro" id="IPR014016">
    <property type="entry name" value="UvrD-like_ATP-bd"/>
</dbReference>
<dbReference type="InterPro" id="IPR027417">
    <property type="entry name" value="P-loop_NTPase"/>
</dbReference>
<evidence type="ECO:0000256" key="6">
    <source>
        <dbReference type="ARBA" id="ARBA00022839"/>
    </source>
</evidence>
<comment type="cofactor">
    <cofactor evidence="13">
        <name>Mg(2+)</name>
        <dbReference type="ChEBI" id="CHEBI:18420"/>
    </cofactor>
</comment>
<comment type="similarity">
    <text evidence="13">Belongs to the helicase family. AddA subfamily.</text>
</comment>
<keyword evidence="3 13" id="KW-0227">DNA damage</keyword>
<dbReference type="CDD" id="cd17932">
    <property type="entry name" value="DEXQc_UvrD"/>
    <property type="match status" value="1"/>
</dbReference>
<dbReference type="EMBL" id="JAFBFC010000002">
    <property type="protein sequence ID" value="MBM7702642.1"/>
    <property type="molecule type" value="Genomic_DNA"/>
</dbReference>
<feature type="domain" description="UvrD-like helicase C-terminal" evidence="16">
    <location>
        <begin position="522"/>
        <end position="812"/>
    </location>
</feature>
<evidence type="ECO:0000256" key="7">
    <source>
        <dbReference type="ARBA" id="ARBA00022840"/>
    </source>
</evidence>
<comment type="subunit">
    <text evidence="13">Heterodimer of AddA and AddB/RexB.</text>
</comment>
<dbReference type="Pfam" id="PF12705">
    <property type="entry name" value="PDDEXK_1"/>
    <property type="match status" value="1"/>
</dbReference>
<dbReference type="PROSITE" id="PS51217">
    <property type="entry name" value="UVRD_HELICASE_CTER"/>
    <property type="match status" value="1"/>
</dbReference>
<evidence type="ECO:0000256" key="8">
    <source>
        <dbReference type="ARBA" id="ARBA00023125"/>
    </source>
</evidence>
<comment type="catalytic activity">
    <reaction evidence="12 13">
        <text>ATP + H2O = ADP + phosphate + H(+)</text>
        <dbReference type="Rhea" id="RHEA:13065"/>
        <dbReference type="ChEBI" id="CHEBI:15377"/>
        <dbReference type="ChEBI" id="CHEBI:15378"/>
        <dbReference type="ChEBI" id="CHEBI:30616"/>
        <dbReference type="ChEBI" id="CHEBI:43474"/>
        <dbReference type="ChEBI" id="CHEBI:456216"/>
        <dbReference type="EC" id="5.6.2.4"/>
    </reaction>
</comment>
<evidence type="ECO:0000256" key="10">
    <source>
        <dbReference type="ARBA" id="ARBA00023235"/>
    </source>
</evidence>
<dbReference type="SUPFAM" id="SSF52980">
    <property type="entry name" value="Restriction endonuclease-like"/>
    <property type="match status" value="1"/>
</dbReference>
<dbReference type="InterPro" id="IPR011335">
    <property type="entry name" value="Restrct_endonuc-II-like"/>
</dbReference>
<dbReference type="GO" id="GO:0016787">
    <property type="term" value="F:hydrolase activity"/>
    <property type="evidence" value="ECO:0007669"/>
    <property type="project" value="UniProtKB-KW"/>
</dbReference>
<dbReference type="NCBIfam" id="TIGR02785">
    <property type="entry name" value="addA_Gpos"/>
    <property type="match status" value="1"/>
</dbReference>
<comment type="caution">
    <text evidence="17">The sequence shown here is derived from an EMBL/GenBank/DDBJ whole genome shotgun (WGS) entry which is preliminary data.</text>
</comment>
<dbReference type="PROSITE" id="PS51198">
    <property type="entry name" value="UVRD_HELICASE_ATP_BIND"/>
    <property type="match status" value="1"/>
</dbReference>
<dbReference type="PANTHER" id="PTHR11070:SF48">
    <property type="entry name" value="ATP-DEPENDENT HELICASE_NUCLEASE SUBUNIT A"/>
    <property type="match status" value="1"/>
</dbReference>
<sequence length="1247" mass="143598">MTEEMMIKPEGSQWTDDQWKAIVSAGQDILVAAAAGSGKTAVLVERIIRKLLSTDNLIDVDRLLVVTFTNASAAEMRGRIGEALEKELKKNPSSLHLRRQLSLLNRASISTLHSFCLEVIRKYYYLIDLDPSFRIANDTEAELLREEVLEELFEEQYSLKDNHTFFELIDSYTSDRHDLDVQLMVRKVYDFARANPNPAKWLDMLVNQYEVDEDATIDDLPFLSFLMDEVMVQLKGVETILTQALNVTKLPGGPAPRAANIEDDLAQIHGLLEASSHSFTALHEQIQHLAFSRLKPCKGDEYDPQLIDELSDLRKKAKGALEKLKSDLFSRPIHGYLTDFKKMKPIIEALVTLVSQFGHRYESVKREKGLVDFSDLEHYCLQILRDSQVEELQPSDIAKKYRHQFVEVLVDEYQDTNMVQESIIKLVTKDEEETGNLFMVGDVKQSIYRFRLAEPFLFLSKYKRFTQDGRTSGLRIDLNKNFRSRSEILDATNFLFNQIMDEEVGEIVYDDDASLKLGAQYPRVEGMESELLLITQDSGEQVEVEESEDQVVAFSEVELEKAQLEARAMARKIKEMIQNRFQVYDRKLDVMRNVTYRDFVILLRSMPWAPQIMEEFKQEGIPVYADLATGYFDATEVMIMMSLLKVIDNPHQDIPLASVLRSPIVGLSEEDLSSIRLANKNGTYYDALNAYLSTNSEDKAIYQKVYAFYQQLQMWRTEARQGSLSALIWKLYRDTGFFEFVGGLPGGKQRQANLRALYDRSRQYESTSFRGLFRFLRFIERMRDRGDDLGAARALGEQEDVVRLMTIHSSKGLEFPVVFVAGLSRQFNLMDLNKAYLLDKELGFGSKYIDAKLRITYPTLLQQVIRKKMRKESMAEEMRVLYVALTRAKEKLILVGTVNDFTKTIKKWTSVLEHREWVLPSHIRAEAKSYLDWVGPALVRHRDISPMISEDMVPLATSLYEDDSKWKLNVIEAQELAEQEVNEEVKHEELIQALKQQKPVSITSEYVDEIQKRLTWSYAFTSASVHRSKQSVSEIKRQQQFGDEESDDALVRKAKAPLEDRPNFLQKKGLTAAERGTAMHAVMQHIPLTLEHTEESVQTFIDEMVIKELLTTEQANVIDVAGIVSFMMSDVGKQLCDARQVYREMPFSLAVSAKEMYAHWENEDENILVQGVIDCLYETEDGIVLLDFKTDNITHQFEGDFEQAKPVLLDRYQIQLTLYAKAIEQIIKQPVRKRYLYFFDGGYLLEV</sequence>
<keyword evidence="5 13" id="KW-0347">Helicase</keyword>
<keyword evidence="6 13" id="KW-0269">Exonuclease</keyword>
<accession>A0ABS2QUN4</accession>
<dbReference type="CDD" id="cd18807">
    <property type="entry name" value="SF1_C_UvrD"/>
    <property type="match status" value="1"/>
</dbReference>
<evidence type="ECO:0000256" key="14">
    <source>
        <dbReference type="PROSITE-ProRule" id="PRU00560"/>
    </source>
</evidence>
<comment type="function">
    <text evidence="13">The heterodimer acts as both an ATP-dependent DNA helicase and an ATP-dependent, dual-direction single-stranded exonuclease. Recognizes the chi site generating a DNA molecule suitable for the initiation of homologous recombination. The AddA nuclease domain is required for chi fragment generation; this subunit has the helicase and 3' -&gt; 5' nuclease activities.</text>
</comment>
<evidence type="ECO:0000256" key="9">
    <source>
        <dbReference type="ARBA" id="ARBA00023204"/>
    </source>
</evidence>
<keyword evidence="1 13" id="KW-0540">Nuclease</keyword>
<dbReference type="EC" id="3.1.-.-" evidence="13"/>
<evidence type="ECO:0000259" key="16">
    <source>
        <dbReference type="PROSITE" id="PS51217"/>
    </source>
</evidence>
<comment type="catalytic activity">
    <reaction evidence="11 13">
        <text>Couples ATP hydrolysis with the unwinding of duplex DNA by translocating in the 3'-5' direction.</text>
        <dbReference type="EC" id="5.6.2.4"/>
    </reaction>
</comment>
<dbReference type="InterPro" id="IPR000212">
    <property type="entry name" value="DNA_helicase_UvrD/REP"/>
</dbReference>
<keyword evidence="9 13" id="KW-0234">DNA repair</keyword>
<evidence type="ECO:0000256" key="13">
    <source>
        <dbReference type="HAMAP-Rule" id="MF_01451"/>
    </source>
</evidence>
<organism evidence="17 18">
    <name type="scientific">Priestia iocasae</name>
    <dbReference type="NCBI Taxonomy" id="2291674"/>
    <lineage>
        <taxon>Bacteria</taxon>
        <taxon>Bacillati</taxon>
        <taxon>Bacillota</taxon>
        <taxon>Bacilli</taxon>
        <taxon>Bacillales</taxon>
        <taxon>Bacillaceae</taxon>
        <taxon>Priestia</taxon>
    </lineage>
</organism>
<dbReference type="Gene3D" id="3.90.320.10">
    <property type="match status" value="1"/>
</dbReference>
<feature type="binding site" evidence="14">
    <location>
        <begin position="33"/>
        <end position="40"/>
    </location>
    <ligand>
        <name>ATP</name>
        <dbReference type="ChEBI" id="CHEBI:30616"/>
    </ligand>
</feature>
<dbReference type="SUPFAM" id="SSF52540">
    <property type="entry name" value="P-loop containing nucleoside triphosphate hydrolases"/>
    <property type="match status" value="1"/>
</dbReference>
<feature type="domain" description="UvrD-like helicase ATP-binding" evidence="15">
    <location>
        <begin position="12"/>
        <end position="485"/>
    </location>
</feature>
<dbReference type="PANTHER" id="PTHR11070">
    <property type="entry name" value="UVRD / RECB / PCRA DNA HELICASE FAMILY MEMBER"/>
    <property type="match status" value="1"/>
</dbReference>
<keyword evidence="2 13" id="KW-0547">Nucleotide-binding</keyword>
<name>A0ABS2QUN4_9BACI</name>
<dbReference type="EC" id="5.6.2.4" evidence="13"/>
<evidence type="ECO:0000256" key="4">
    <source>
        <dbReference type="ARBA" id="ARBA00022801"/>
    </source>
</evidence>
<dbReference type="InterPro" id="IPR011604">
    <property type="entry name" value="PDDEXK-like_dom_sf"/>
</dbReference>
<dbReference type="InterPro" id="IPR038726">
    <property type="entry name" value="PDDEXK_AddAB-type"/>
</dbReference>
<dbReference type="Pfam" id="PF00580">
    <property type="entry name" value="UvrD-helicase"/>
    <property type="match status" value="1"/>
</dbReference>
<evidence type="ECO:0000259" key="15">
    <source>
        <dbReference type="PROSITE" id="PS51198"/>
    </source>
</evidence>
<evidence type="ECO:0000256" key="5">
    <source>
        <dbReference type="ARBA" id="ARBA00022806"/>
    </source>
</evidence>
<evidence type="ECO:0000256" key="2">
    <source>
        <dbReference type="ARBA" id="ARBA00022741"/>
    </source>
</evidence>
<reference evidence="17 18" key="1">
    <citation type="submission" date="2021-01" db="EMBL/GenBank/DDBJ databases">
        <title>Genomic Encyclopedia of Type Strains, Phase IV (KMG-IV): sequencing the most valuable type-strain genomes for metagenomic binning, comparative biology and taxonomic classification.</title>
        <authorList>
            <person name="Goeker M."/>
        </authorList>
    </citation>
    <scope>NUCLEOTIDE SEQUENCE [LARGE SCALE GENOMIC DNA]</scope>
    <source>
        <strain evidence="17 18">DSM 104297</strain>
    </source>
</reference>
<dbReference type="HAMAP" id="MF_01451">
    <property type="entry name" value="AddA"/>
    <property type="match status" value="1"/>
</dbReference>
<keyword evidence="18" id="KW-1185">Reference proteome</keyword>
<keyword evidence="10 13" id="KW-0413">Isomerase</keyword>
<dbReference type="Pfam" id="PF13361">
    <property type="entry name" value="UvrD_C"/>
    <property type="match status" value="1"/>
</dbReference>
<dbReference type="Gene3D" id="3.40.50.300">
    <property type="entry name" value="P-loop containing nucleotide triphosphate hydrolases"/>
    <property type="match status" value="4"/>
</dbReference>
<keyword evidence="8 13" id="KW-0238">DNA-binding</keyword>
<dbReference type="RefSeq" id="WP_378913242.1">
    <property type="nucleotide sequence ID" value="NZ_JAFBFC010000002.1"/>
</dbReference>
<gene>
    <name evidence="13" type="primary">addA</name>
    <name evidence="17" type="ORF">JOC83_001476</name>
</gene>
<dbReference type="InterPro" id="IPR014152">
    <property type="entry name" value="AddA"/>
</dbReference>
<protein>
    <recommendedName>
        <fullName evidence="13">ATP-dependent helicase/nuclease subunit A</fullName>
        <ecNumber evidence="13">3.1.-.-</ecNumber>
        <ecNumber evidence="13">5.6.2.4</ecNumber>
    </recommendedName>
    <alternativeName>
        <fullName evidence="13">ATP-dependent helicase/nuclease AddA</fullName>
    </alternativeName>
    <alternativeName>
        <fullName evidence="13">DNA 3'-5' helicase AddA</fullName>
    </alternativeName>
</protein>
<evidence type="ECO:0000313" key="17">
    <source>
        <dbReference type="EMBL" id="MBM7702642.1"/>
    </source>
</evidence>
<proteinExistence type="inferred from homology"/>
<keyword evidence="7 13" id="KW-0067">ATP-binding</keyword>
<keyword evidence="4 13" id="KW-0378">Hydrolase</keyword>